<dbReference type="Gene3D" id="2.60.120.260">
    <property type="entry name" value="Galactose-binding domain-like"/>
    <property type="match status" value="1"/>
</dbReference>
<accession>A0ABR7J1P9</accession>
<dbReference type="InterPro" id="IPR026444">
    <property type="entry name" value="Secre_tail"/>
</dbReference>
<name>A0ABR7J1P9_9FLAO</name>
<proteinExistence type="predicted"/>
<dbReference type="SUPFAM" id="SSF55486">
    <property type="entry name" value="Metalloproteases ('zincins'), catalytic domain"/>
    <property type="match status" value="1"/>
</dbReference>
<dbReference type="NCBIfam" id="TIGR04183">
    <property type="entry name" value="Por_Secre_tail"/>
    <property type="match status" value="1"/>
</dbReference>
<feature type="domain" description="Secretion system C-terminal sorting" evidence="2">
    <location>
        <begin position="866"/>
        <end position="941"/>
    </location>
</feature>
<comment type="caution">
    <text evidence="3">The sequence shown here is derived from an EMBL/GenBank/DDBJ whole genome shotgun (WGS) entry which is preliminary data.</text>
</comment>
<evidence type="ECO:0000313" key="4">
    <source>
        <dbReference type="Proteomes" id="UP000605990"/>
    </source>
</evidence>
<dbReference type="RefSeq" id="WP_166125587.1">
    <property type="nucleotide sequence ID" value="NZ_JAANOQ010000002.1"/>
</dbReference>
<dbReference type="Gene3D" id="3.40.390.10">
    <property type="entry name" value="Collagenase (Catalytic Domain)"/>
    <property type="match status" value="1"/>
</dbReference>
<dbReference type="Pfam" id="PF18962">
    <property type="entry name" value="Por_Secre_tail"/>
    <property type="match status" value="1"/>
</dbReference>
<reference evidence="3 4" key="1">
    <citation type="submission" date="2020-08" db="EMBL/GenBank/DDBJ databases">
        <title>Description of novel Flavobacterium F-408 isolate.</title>
        <authorList>
            <person name="Saticioglu I.B."/>
            <person name="Duman M."/>
            <person name="Altun S."/>
        </authorList>
    </citation>
    <scope>NUCLEOTIDE SEQUENCE [LARGE SCALE GENOMIC DNA]</scope>
    <source>
        <strain evidence="3 4">F-408</strain>
    </source>
</reference>
<evidence type="ECO:0000259" key="2">
    <source>
        <dbReference type="Pfam" id="PF18962"/>
    </source>
</evidence>
<keyword evidence="1" id="KW-0732">Signal</keyword>
<keyword evidence="4" id="KW-1185">Reference proteome</keyword>
<dbReference type="Pfam" id="PF13583">
    <property type="entry name" value="Reprolysin_4"/>
    <property type="match status" value="1"/>
</dbReference>
<protein>
    <submittedName>
        <fullName evidence="3">T9SS type A sorting domain-containing protein</fullName>
    </submittedName>
</protein>
<gene>
    <name evidence="3" type="ORF">H8R27_13180</name>
</gene>
<dbReference type="EMBL" id="JACRUN010000008">
    <property type="protein sequence ID" value="MBC5835842.1"/>
    <property type="molecule type" value="Genomic_DNA"/>
</dbReference>
<evidence type="ECO:0000256" key="1">
    <source>
        <dbReference type="ARBA" id="ARBA00022729"/>
    </source>
</evidence>
<evidence type="ECO:0000313" key="3">
    <source>
        <dbReference type="EMBL" id="MBC5835842.1"/>
    </source>
</evidence>
<dbReference type="Proteomes" id="UP000605990">
    <property type="component" value="Unassembled WGS sequence"/>
</dbReference>
<organism evidence="3 4">
    <name type="scientific">Flavobacterium bernardetii</name>
    <dbReference type="NCBI Taxonomy" id="2813823"/>
    <lineage>
        <taxon>Bacteria</taxon>
        <taxon>Pseudomonadati</taxon>
        <taxon>Bacteroidota</taxon>
        <taxon>Flavobacteriia</taxon>
        <taxon>Flavobacteriales</taxon>
        <taxon>Flavobacteriaceae</taxon>
        <taxon>Flavobacterium</taxon>
    </lineage>
</organism>
<sequence>MKKTLLYCFFTIFTVTCGFSQTEKAWKKVDGTGNLVLHKAVKRATFPEDYKLFQLDLPTVKQALFSVIGNESKKSEGVVIALPNADGSIEHFRMFEASNFDAELQAQYPEIRAFVGKGIEDAYSQICLSIDPNGIQTMVFRTDKRNEFMEKYTADGSTYAVYKSGRSKGKLPFTCSTDDKAMASEISKTFETNRNSTATLLTFRLAMSCTAEYANFFGATSAAQFNLVLAAYNATMTRVNGIYRKDFAIQMNIVAQSSNVAYYNPATDPYSASAVGTDPNNTNNNLGWNIQLQNTLSSSLTGAATTLAANNAAYDVGHLFGGDGGGGNAGCIGCVCTNDVAGDNKNKGSGYTSPSSAIPQGDTFDIDYVAHELGHQFGGNHTFTHSTENNPANYEPGSGSTIMAYAGITSRDVQSNSDDYFHAISISQIQTNMASKSCQTSVAITHGTPVVNAGANYTIPRSTPFALTGSATDTGGGALTYCWEQYDEAATNAELCGDGTLPGDTDCIPVGTKTAGPVFRSYDPTASPTRYFPNMTSVLAGSTTTTGAEITVEALPSVARALNFRLTVRDNVAAGGQTNFDDVLVTVANIAPLNVTSQNTTGIVYPVASSQTVTWTSAGNSTIAGGANVDILFSNDNGATWAYTLATATTNDGTHTVTLPAGVSGAYCRFMVKANANIFFNVTTKAFAVGDYVYQTQNACTDYVLNLGSIAIPENDQQFTGYGIAVPDIFTLTDTNIKVELTHNDIGSVFVAVRPAHIATGVTQFFNGSCDGTANMNLNFDTSGAVLNCAASTSGANTIPPVAASVTAINGYNGNSGTGTWYIFFTDINLDGNVGTFEKATFNLCKSELVPVLANENFTGLDNFSLYPNPNNGNFTIKFNSNTNNPIDVIAHDIRGRQVYTKSFENNSFFNEEIKLNNIEAGIYIITIQDGDKKEVKKIIVE</sequence>
<dbReference type="Gene3D" id="2.60.40.10">
    <property type="entry name" value="Immunoglobulins"/>
    <property type="match status" value="1"/>
</dbReference>
<dbReference type="InterPro" id="IPR013783">
    <property type="entry name" value="Ig-like_fold"/>
</dbReference>
<dbReference type="InterPro" id="IPR024079">
    <property type="entry name" value="MetalloPept_cat_dom_sf"/>
</dbReference>